<evidence type="ECO:0000313" key="5">
    <source>
        <dbReference type="Proteomes" id="UP000008366"/>
    </source>
</evidence>
<reference evidence="4 5" key="1">
    <citation type="submission" date="2012-08" db="EMBL/GenBank/DDBJ databases">
        <title>Whole genome shotgun sequence of Kineosphaera limosa NBRC 100340.</title>
        <authorList>
            <person name="Yoshida I."/>
            <person name="Isaki S."/>
            <person name="Hosoyama A."/>
            <person name="Tsuchikane K."/>
            <person name="Katsumata H."/>
            <person name="Ando Y."/>
            <person name="Ohji S."/>
            <person name="Hamada M."/>
            <person name="Tamura T."/>
            <person name="Yamazoe A."/>
            <person name="Yamazaki S."/>
            <person name="Fujita N."/>
        </authorList>
    </citation>
    <scope>NUCLEOTIDE SEQUENCE [LARGE SCALE GENOMIC DNA]</scope>
    <source>
        <strain evidence="4 5">NBRC 100340</strain>
    </source>
</reference>
<comment type="caution">
    <text evidence="4">The sequence shown here is derived from an EMBL/GenBank/DDBJ whole genome shotgun (WGS) entry which is preliminary data.</text>
</comment>
<keyword evidence="5" id="KW-1185">Reference proteome</keyword>
<sequence length="536" mass="57578">MSGDLNHDAAPPVSPPQPTVRAATDSWRRLDRRMLLIEPVQAVVRFLPALVVVVFAGSAGRSAPWWTNLAAVIFPIALGILSWLTTSYRITDEHLQVRRGLLQRTTLTARLDRIRTVDVTASPLHRLLRVAAVRVGTGGERPFVLDGLPAEQARALREDLLHVARSQTPPGDDPATTGADPANTAADRAPSTADPDSTVSGALATNEPESELAVFDAGWIRFAPFSLTGLATMLAAIGVGLQFLGELTRRALESEIGSAAYDYATGLTLTMAIVQGVLGVLVVFVVASIVAYVLRYWGYRLTRHSAGTLGVTRGLLTTRTTSLEERRLRGVRVTRPFLVGLVGGAKADALVIGSANQESGSDLLVPPAPREVVTRVAGRVLRDPEPLTVSLEQHGPAARRRRYTRSLALPIVVAALTAPLWWWLEWTWLWVLPVVALAVAPVLARARYARLGHALVGDHLVARSGLFPEHTDAIGAGGIIGWNVSESFFQRRVGLVTLSATLAAGGGKIEVLDVPWPRALAVMRATTPGMLDDFLP</sequence>
<dbReference type="Proteomes" id="UP000008366">
    <property type="component" value="Unassembled WGS sequence"/>
</dbReference>
<evidence type="ECO:0000256" key="2">
    <source>
        <dbReference type="SAM" id="Phobius"/>
    </source>
</evidence>
<dbReference type="RefSeq" id="WP_006593912.1">
    <property type="nucleotide sequence ID" value="NZ_BAHD01000066.1"/>
</dbReference>
<keyword evidence="2" id="KW-0472">Membrane</keyword>
<feature type="transmembrane region" description="Helical" evidence="2">
    <location>
        <begin position="222"/>
        <end position="244"/>
    </location>
</feature>
<evidence type="ECO:0000256" key="1">
    <source>
        <dbReference type="SAM" id="MobiDB-lite"/>
    </source>
</evidence>
<dbReference type="InterPro" id="IPR014529">
    <property type="entry name" value="UCP026631"/>
</dbReference>
<evidence type="ECO:0000313" key="4">
    <source>
        <dbReference type="EMBL" id="GAB97380.1"/>
    </source>
</evidence>
<feature type="transmembrane region" description="Helical" evidence="2">
    <location>
        <begin position="407"/>
        <end position="424"/>
    </location>
</feature>
<dbReference type="Pfam" id="PF03703">
    <property type="entry name" value="bPH_2"/>
    <property type="match status" value="2"/>
</dbReference>
<dbReference type="STRING" id="1184609.KILIM_066_00210"/>
<dbReference type="eggNOG" id="COG3428">
    <property type="taxonomic scope" value="Bacteria"/>
</dbReference>
<dbReference type="InterPro" id="IPR005182">
    <property type="entry name" value="YdbS-like_PH"/>
</dbReference>
<feature type="domain" description="YdbS-like PH" evidence="3">
    <location>
        <begin position="83"/>
        <end position="158"/>
    </location>
</feature>
<feature type="transmembrane region" description="Helical" evidence="2">
    <location>
        <begin position="42"/>
        <end position="59"/>
    </location>
</feature>
<feature type="transmembrane region" description="Helical" evidence="2">
    <location>
        <begin position="264"/>
        <end position="294"/>
    </location>
</feature>
<protein>
    <recommendedName>
        <fullName evidence="3">YdbS-like PH domain-containing protein</fullName>
    </recommendedName>
</protein>
<evidence type="ECO:0000259" key="3">
    <source>
        <dbReference type="Pfam" id="PF03703"/>
    </source>
</evidence>
<feature type="region of interest" description="Disordered" evidence="1">
    <location>
        <begin position="165"/>
        <end position="203"/>
    </location>
</feature>
<dbReference type="PANTHER" id="PTHR34473">
    <property type="entry name" value="UPF0699 TRANSMEMBRANE PROTEIN YDBS"/>
    <property type="match status" value="1"/>
</dbReference>
<accession>K6WDM6</accession>
<feature type="transmembrane region" description="Helical" evidence="2">
    <location>
        <begin position="430"/>
        <end position="448"/>
    </location>
</feature>
<proteinExistence type="predicted"/>
<name>K6WDM6_9MICO</name>
<organism evidence="4 5">
    <name type="scientific">Kineosphaera limosa NBRC 100340</name>
    <dbReference type="NCBI Taxonomy" id="1184609"/>
    <lineage>
        <taxon>Bacteria</taxon>
        <taxon>Bacillati</taxon>
        <taxon>Actinomycetota</taxon>
        <taxon>Actinomycetes</taxon>
        <taxon>Micrococcales</taxon>
        <taxon>Dermatophilaceae</taxon>
        <taxon>Kineosphaera</taxon>
    </lineage>
</organism>
<feature type="region of interest" description="Disordered" evidence="1">
    <location>
        <begin position="1"/>
        <end position="22"/>
    </location>
</feature>
<dbReference type="OrthoDB" id="4121259at2"/>
<keyword evidence="2" id="KW-0812">Transmembrane</keyword>
<gene>
    <name evidence="4" type="ORF">KILIM_066_00210</name>
</gene>
<feature type="transmembrane region" description="Helical" evidence="2">
    <location>
        <begin position="65"/>
        <end position="84"/>
    </location>
</feature>
<dbReference type="AlphaFoldDB" id="K6WDM6"/>
<dbReference type="PANTHER" id="PTHR34473:SF2">
    <property type="entry name" value="UPF0699 TRANSMEMBRANE PROTEIN YDBT"/>
    <property type="match status" value="1"/>
</dbReference>
<dbReference type="PIRSF" id="PIRSF026631">
    <property type="entry name" value="UCP026631"/>
    <property type="match status" value="1"/>
</dbReference>
<keyword evidence="2" id="KW-1133">Transmembrane helix</keyword>
<feature type="domain" description="YdbS-like PH" evidence="3">
    <location>
        <begin position="455"/>
        <end position="520"/>
    </location>
</feature>
<dbReference type="EMBL" id="BAHD01000066">
    <property type="protein sequence ID" value="GAB97380.1"/>
    <property type="molecule type" value="Genomic_DNA"/>
</dbReference>